<dbReference type="Gene3D" id="1.10.10.10">
    <property type="entry name" value="Winged helix-like DNA-binding domain superfamily/Winged helix DNA-binding domain"/>
    <property type="match status" value="1"/>
</dbReference>
<dbReference type="InterPro" id="IPR011663">
    <property type="entry name" value="UTRA"/>
</dbReference>
<organism evidence="5 6">
    <name type="scientific">Saccharopolyspora cebuensis</name>
    <dbReference type="NCBI Taxonomy" id="418759"/>
    <lineage>
        <taxon>Bacteria</taxon>
        <taxon>Bacillati</taxon>
        <taxon>Actinomycetota</taxon>
        <taxon>Actinomycetes</taxon>
        <taxon>Pseudonocardiales</taxon>
        <taxon>Pseudonocardiaceae</taxon>
        <taxon>Saccharopolyspora</taxon>
    </lineage>
</organism>
<accession>A0ABV4CEI2</accession>
<proteinExistence type="predicted"/>
<comment type="caution">
    <text evidence="5">The sequence shown here is derived from an EMBL/GenBank/DDBJ whole genome shotgun (WGS) entry which is preliminary data.</text>
</comment>
<dbReference type="Pfam" id="PF07702">
    <property type="entry name" value="UTRA"/>
    <property type="match status" value="1"/>
</dbReference>
<keyword evidence="2" id="KW-0238">DNA-binding</keyword>
<dbReference type="InterPro" id="IPR000524">
    <property type="entry name" value="Tscrpt_reg_HTH_GntR"/>
</dbReference>
<dbReference type="PANTHER" id="PTHR44846:SF17">
    <property type="entry name" value="GNTR-FAMILY TRANSCRIPTIONAL REGULATOR"/>
    <property type="match status" value="1"/>
</dbReference>
<reference evidence="5 6" key="1">
    <citation type="submission" date="2024-08" db="EMBL/GenBank/DDBJ databases">
        <title>Genome mining of Saccharopolyspora cebuensis PGLac3 from Nigerian medicinal plant.</title>
        <authorList>
            <person name="Ezeobiora C.E."/>
            <person name="Igbokwe N.H."/>
            <person name="Amin D.H."/>
            <person name="Mendie U.E."/>
        </authorList>
    </citation>
    <scope>NUCLEOTIDE SEQUENCE [LARGE SCALE GENOMIC DNA]</scope>
    <source>
        <strain evidence="5 6">PGLac3</strain>
    </source>
</reference>
<sequence length="219" mass="23799">MQTSGASLRSGRPTTCPVREALSRLAEDGVVTIEHGKGVFVTPPRVVKRLDSRQRLSRARREQDKGAFLAEADDQGFAAGPSVRIRVEEAGDFAEVLGIAPEAQVCVRDRVMRADGMPVQLATSRLPRSITEGTVLEEVVTGPGGAYARIEEMGFALSDFEEIVSAGVSTAEERAVLGDQVRAVLRVRRIARSGERVVEVNDMVMPAGQYELRYTFPAE</sequence>
<evidence type="ECO:0000256" key="3">
    <source>
        <dbReference type="ARBA" id="ARBA00023163"/>
    </source>
</evidence>
<keyword evidence="3" id="KW-0804">Transcription</keyword>
<dbReference type="Gene3D" id="3.40.1410.10">
    <property type="entry name" value="Chorismate lyase-like"/>
    <property type="match status" value="1"/>
</dbReference>
<dbReference type="Proteomes" id="UP001564626">
    <property type="component" value="Unassembled WGS sequence"/>
</dbReference>
<keyword evidence="1" id="KW-0805">Transcription regulation</keyword>
<dbReference type="Pfam" id="PF00392">
    <property type="entry name" value="GntR"/>
    <property type="match status" value="1"/>
</dbReference>
<evidence type="ECO:0000256" key="1">
    <source>
        <dbReference type="ARBA" id="ARBA00023015"/>
    </source>
</evidence>
<protein>
    <submittedName>
        <fullName evidence="5">GntR family transcriptional regulator</fullName>
    </submittedName>
</protein>
<name>A0ABV4CEI2_9PSEU</name>
<dbReference type="RefSeq" id="WP_345359678.1">
    <property type="nucleotide sequence ID" value="NZ_BAABII010000004.1"/>
</dbReference>
<gene>
    <name evidence="5" type="ORF">AB8O55_08900</name>
</gene>
<keyword evidence="6" id="KW-1185">Reference proteome</keyword>
<evidence type="ECO:0000313" key="5">
    <source>
        <dbReference type="EMBL" id="MEY8039514.1"/>
    </source>
</evidence>
<evidence type="ECO:0000313" key="6">
    <source>
        <dbReference type="Proteomes" id="UP001564626"/>
    </source>
</evidence>
<dbReference type="InterPro" id="IPR028978">
    <property type="entry name" value="Chorismate_lyase_/UTRA_dom_sf"/>
</dbReference>
<dbReference type="InterPro" id="IPR050679">
    <property type="entry name" value="Bact_HTH_transcr_reg"/>
</dbReference>
<feature type="domain" description="UbiC transcription regulator-associated" evidence="4">
    <location>
        <begin position="78"/>
        <end position="211"/>
    </location>
</feature>
<dbReference type="SMART" id="SM00866">
    <property type="entry name" value="UTRA"/>
    <property type="match status" value="1"/>
</dbReference>
<dbReference type="InterPro" id="IPR036388">
    <property type="entry name" value="WH-like_DNA-bd_sf"/>
</dbReference>
<dbReference type="SUPFAM" id="SSF64288">
    <property type="entry name" value="Chorismate lyase-like"/>
    <property type="match status" value="1"/>
</dbReference>
<evidence type="ECO:0000256" key="2">
    <source>
        <dbReference type="ARBA" id="ARBA00023125"/>
    </source>
</evidence>
<dbReference type="EMBL" id="JBGEHV010000012">
    <property type="protein sequence ID" value="MEY8039514.1"/>
    <property type="molecule type" value="Genomic_DNA"/>
</dbReference>
<evidence type="ECO:0000259" key="4">
    <source>
        <dbReference type="SMART" id="SM00866"/>
    </source>
</evidence>
<dbReference type="PANTHER" id="PTHR44846">
    <property type="entry name" value="MANNOSYL-D-GLYCERATE TRANSPORT/METABOLISM SYSTEM REPRESSOR MNGR-RELATED"/>
    <property type="match status" value="1"/>
</dbReference>